<feature type="compositionally biased region" description="Gly residues" evidence="1">
    <location>
        <begin position="55"/>
        <end position="64"/>
    </location>
</feature>
<reference evidence="3" key="1">
    <citation type="journal article" date="2019" name="Int. J. Syst. Evol. Microbiol.">
        <title>The Global Catalogue of Microorganisms (GCM) 10K type strain sequencing project: providing services to taxonomists for standard genome sequencing and annotation.</title>
        <authorList>
            <consortium name="The Broad Institute Genomics Platform"/>
            <consortium name="The Broad Institute Genome Sequencing Center for Infectious Disease"/>
            <person name="Wu L."/>
            <person name="Ma J."/>
        </authorList>
    </citation>
    <scope>NUCLEOTIDE SEQUENCE [LARGE SCALE GENOMIC DNA]</scope>
    <source>
        <strain evidence="3">JCM 4738</strain>
    </source>
</reference>
<feature type="compositionally biased region" description="Gly residues" evidence="1">
    <location>
        <begin position="73"/>
        <end position="88"/>
    </location>
</feature>
<protein>
    <recommendedName>
        <fullName evidence="4">Lipoprotein</fullName>
    </recommendedName>
</protein>
<feature type="compositionally biased region" description="Polar residues" evidence="1">
    <location>
        <begin position="22"/>
        <end position="33"/>
    </location>
</feature>
<evidence type="ECO:0008006" key="4">
    <source>
        <dbReference type="Google" id="ProtNLM"/>
    </source>
</evidence>
<accession>A0ABW2NI71</accession>
<feature type="compositionally biased region" description="Basic and acidic residues" evidence="1">
    <location>
        <begin position="90"/>
        <end position="102"/>
    </location>
</feature>
<gene>
    <name evidence="2" type="ORF">ACFQQH_11655</name>
</gene>
<dbReference type="Proteomes" id="UP001596483">
    <property type="component" value="Unassembled WGS sequence"/>
</dbReference>
<sequence>MLKKAAPTLFATAVILAGCNGNNQDALPANNETPMEDIQDGNNRMYDEDRINDGNGDGMNGNGTNGPVDRDGTGPGFGEFGNDNGGGTDVEQRKDIIEDDLNRNGNGNGGGMGGG</sequence>
<keyword evidence="3" id="KW-1185">Reference proteome</keyword>
<evidence type="ECO:0000313" key="3">
    <source>
        <dbReference type="Proteomes" id="UP001596483"/>
    </source>
</evidence>
<name>A0ABW2NI71_9BACL</name>
<dbReference type="PROSITE" id="PS51257">
    <property type="entry name" value="PROKAR_LIPOPROTEIN"/>
    <property type="match status" value="1"/>
</dbReference>
<organism evidence="2 3">
    <name type="scientific">Bhargavaea changchunensis</name>
    <dbReference type="NCBI Taxonomy" id="2134037"/>
    <lineage>
        <taxon>Bacteria</taxon>
        <taxon>Bacillati</taxon>
        <taxon>Bacillota</taxon>
        <taxon>Bacilli</taxon>
        <taxon>Bacillales</taxon>
        <taxon>Caryophanaceae</taxon>
        <taxon>Bhargavaea</taxon>
    </lineage>
</organism>
<feature type="region of interest" description="Disordered" evidence="1">
    <location>
        <begin position="22"/>
        <end position="115"/>
    </location>
</feature>
<proteinExistence type="predicted"/>
<comment type="caution">
    <text evidence="2">The sequence shown here is derived from an EMBL/GenBank/DDBJ whole genome shotgun (WGS) entry which is preliminary data.</text>
</comment>
<evidence type="ECO:0000313" key="2">
    <source>
        <dbReference type="EMBL" id="MFC7365771.1"/>
    </source>
</evidence>
<feature type="compositionally biased region" description="Gly residues" evidence="1">
    <location>
        <begin position="106"/>
        <end position="115"/>
    </location>
</feature>
<dbReference type="RefSeq" id="WP_157294017.1">
    <property type="nucleotide sequence ID" value="NZ_JBHTCT010000033.1"/>
</dbReference>
<evidence type="ECO:0000256" key="1">
    <source>
        <dbReference type="SAM" id="MobiDB-lite"/>
    </source>
</evidence>
<dbReference type="EMBL" id="JBHTCT010000033">
    <property type="protein sequence ID" value="MFC7365771.1"/>
    <property type="molecule type" value="Genomic_DNA"/>
</dbReference>